<dbReference type="Proteomes" id="UP000298030">
    <property type="component" value="Unassembled WGS sequence"/>
</dbReference>
<feature type="transmembrane region" description="Helical" evidence="1">
    <location>
        <begin position="6"/>
        <end position="28"/>
    </location>
</feature>
<reference evidence="2 3" key="1">
    <citation type="journal article" date="2019" name="Nat. Ecol. Evol.">
        <title>Megaphylogeny resolves global patterns of mushroom evolution.</title>
        <authorList>
            <person name="Varga T."/>
            <person name="Krizsan K."/>
            <person name="Foldi C."/>
            <person name="Dima B."/>
            <person name="Sanchez-Garcia M."/>
            <person name="Sanchez-Ramirez S."/>
            <person name="Szollosi G.J."/>
            <person name="Szarkandi J.G."/>
            <person name="Papp V."/>
            <person name="Albert L."/>
            <person name="Andreopoulos W."/>
            <person name="Angelini C."/>
            <person name="Antonin V."/>
            <person name="Barry K.W."/>
            <person name="Bougher N.L."/>
            <person name="Buchanan P."/>
            <person name="Buyck B."/>
            <person name="Bense V."/>
            <person name="Catcheside P."/>
            <person name="Chovatia M."/>
            <person name="Cooper J."/>
            <person name="Damon W."/>
            <person name="Desjardin D."/>
            <person name="Finy P."/>
            <person name="Geml J."/>
            <person name="Haridas S."/>
            <person name="Hughes K."/>
            <person name="Justo A."/>
            <person name="Karasinski D."/>
            <person name="Kautmanova I."/>
            <person name="Kiss B."/>
            <person name="Kocsube S."/>
            <person name="Kotiranta H."/>
            <person name="LaButti K.M."/>
            <person name="Lechner B.E."/>
            <person name="Liimatainen K."/>
            <person name="Lipzen A."/>
            <person name="Lukacs Z."/>
            <person name="Mihaltcheva S."/>
            <person name="Morgado L.N."/>
            <person name="Niskanen T."/>
            <person name="Noordeloos M.E."/>
            <person name="Ohm R.A."/>
            <person name="Ortiz-Santana B."/>
            <person name="Ovrebo C."/>
            <person name="Racz N."/>
            <person name="Riley R."/>
            <person name="Savchenko A."/>
            <person name="Shiryaev A."/>
            <person name="Soop K."/>
            <person name="Spirin V."/>
            <person name="Szebenyi C."/>
            <person name="Tomsovsky M."/>
            <person name="Tulloss R.E."/>
            <person name="Uehling J."/>
            <person name="Grigoriev I.V."/>
            <person name="Vagvolgyi C."/>
            <person name="Papp T."/>
            <person name="Martin F.M."/>
            <person name="Miettinen O."/>
            <person name="Hibbett D.S."/>
            <person name="Nagy L.G."/>
        </authorList>
    </citation>
    <scope>NUCLEOTIDE SEQUENCE [LARGE SCALE GENOMIC DNA]</scope>
    <source>
        <strain evidence="2 3">FP101781</strain>
    </source>
</reference>
<proteinExistence type="predicted"/>
<keyword evidence="1" id="KW-0472">Membrane</keyword>
<gene>
    <name evidence="2" type="ORF">FA13DRAFT_317349</name>
</gene>
<dbReference type="EMBL" id="QPFP01000017">
    <property type="protein sequence ID" value="TEB31979.1"/>
    <property type="molecule type" value="Genomic_DNA"/>
</dbReference>
<keyword evidence="3" id="KW-1185">Reference proteome</keyword>
<accession>A0A4Y7TEM3</accession>
<comment type="caution">
    <text evidence="2">The sequence shown here is derived from an EMBL/GenBank/DDBJ whole genome shotgun (WGS) entry which is preliminary data.</text>
</comment>
<sequence>MSPYISGHSILAESFPCLLLSAVLRGLLRVKKNRYLKEKFVHTTTTTAVNPSSGVPHHPKTRNLEYPLYWMPGPPWLASTDRLPQPHLSPALVFSLFIVSPLGLLLCDRILCICCELHPAIHRCTAYDSYYPYSHLGCLDAVRSMSLGEAPPL</sequence>
<organism evidence="2 3">
    <name type="scientific">Coprinellus micaceus</name>
    <name type="common">Glistening ink-cap mushroom</name>
    <name type="synonym">Coprinus micaceus</name>
    <dbReference type="NCBI Taxonomy" id="71717"/>
    <lineage>
        <taxon>Eukaryota</taxon>
        <taxon>Fungi</taxon>
        <taxon>Dikarya</taxon>
        <taxon>Basidiomycota</taxon>
        <taxon>Agaricomycotina</taxon>
        <taxon>Agaricomycetes</taxon>
        <taxon>Agaricomycetidae</taxon>
        <taxon>Agaricales</taxon>
        <taxon>Agaricineae</taxon>
        <taxon>Psathyrellaceae</taxon>
        <taxon>Coprinellus</taxon>
    </lineage>
</organism>
<evidence type="ECO:0000313" key="3">
    <source>
        <dbReference type="Proteomes" id="UP000298030"/>
    </source>
</evidence>
<keyword evidence="1" id="KW-1133">Transmembrane helix</keyword>
<dbReference type="AlphaFoldDB" id="A0A4Y7TEM3"/>
<evidence type="ECO:0000313" key="2">
    <source>
        <dbReference type="EMBL" id="TEB31979.1"/>
    </source>
</evidence>
<keyword evidence="1" id="KW-0812">Transmembrane</keyword>
<evidence type="ECO:0000256" key="1">
    <source>
        <dbReference type="SAM" id="Phobius"/>
    </source>
</evidence>
<name>A0A4Y7TEM3_COPMI</name>
<protein>
    <submittedName>
        <fullName evidence="2">Uncharacterized protein</fullName>
    </submittedName>
</protein>